<reference evidence="4" key="2">
    <citation type="submission" date="2022-01" db="EMBL/GenBank/DDBJ databases">
        <authorList>
            <person name="Yamashiro T."/>
            <person name="Shiraishi A."/>
            <person name="Satake H."/>
            <person name="Nakayama K."/>
        </authorList>
    </citation>
    <scope>NUCLEOTIDE SEQUENCE</scope>
</reference>
<evidence type="ECO:0000256" key="1">
    <source>
        <dbReference type="SAM" id="Phobius"/>
    </source>
</evidence>
<sequence>MALHHHHLLPLLLMENKSQTLPCSLGMRLINVRSFSYKLRSIKNLLLRFLVSPQHVRYGLHFKLLIAMLPLNVFIGYVIIYVNSTKTFSTTIRATKPAPLFRDVVSQSESHELFRSSLHGTITPSAAFNAQHNITNSQDRGHAFSSRCMSSRGQGCGLNFHPPHYQLCQTNGHYASSCPSLASYATQASSTDESLAKAFHAQCRVTTNSLNWHVDSGATDHMTSSCDSLHQSAPYKVNANVLFRNGHILLITNTGPSIISNNNHLRNVLVIPHLTKKLLSISKLTTDYPVDVLFSQPFFLIQVWNTKQVLARGSCENGLYVLKDEHHALVSTTCVPKKASYELWHALLGHVSFDVISVLNKLGGLAPICSKDGYRYYVAFIDD</sequence>
<dbReference type="PANTHER" id="PTHR47481:SF3">
    <property type="entry name" value="GAG-POLYPEPTIDE OF LTR COPIA-TYPE-RELATED"/>
    <property type="match status" value="1"/>
</dbReference>
<comment type="caution">
    <text evidence="4">The sequence shown here is derived from an EMBL/GenBank/DDBJ whole genome shotgun (WGS) entry which is preliminary data.</text>
</comment>
<evidence type="ECO:0000259" key="2">
    <source>
        <dbReference type="Pfam" id="PF13976"/>
    </source>
</evidence>
<dbReference type="Pfam" id="PF13976">
    <property type="entry name" value="gag_pre-integrs"/>
    <property type="match status" value="1"/>
</dbReference>
<name>A0ABQ5EYD4_9ASTR</name>
<dbReference type="EMBL" id="BQNB010016788">
    <property type="protein sequence ID" value="GJT55788.1"/>
    <property type="molecule type" value="Genomic_DNA"/>
</dbReference>
<keyword evidence="1" id="KW-0472">Membrane</keyword>
<feature type="domain" description="GAG-pre-integrase" evidence="2">
    <location>
        <begin position="318"/>
        <end position="363"/>
    </location>
</feature>
<keyword evidence="5" id="KW-1185">Reference proteome</keyword>
<keyword evidence="1" id="KW-0812">Transmembrane</keyword>
<evidence type="ECO:0000313" key="5">
    <source>
        <dbReference type="Proteomes" id="UP001151760"/>
    </source>
</evidence>
<dbReference type="InterPro" id="IPR054722">
    <property type="entry name" value="PolX-like_BBD"/>
</dbReference>
<evidence type="ECO:0000259" key="3">
    <source>
        <dbReference type="Pfam" id="PF22936"/>
    </source>
</evidence>
<feature type="transmembrane region" description="Helical" evidence="1">
    <location>
        <begin position="64"/>
        <end position="82"/>
    </location>
</feature>
<dbReference type="Pfam" id="PF22936">
    <property type="entry name" value="Pol_BBD"/>
    <property type="match status" value="1"/>
</dbReference>
<keyword evidence="1" id="KW-1133">Transmembrane helix</keyword>
<proteinExistence type="predicted"/>
<evidence type="ECO:0000313" key="4">
    <source>
        <dbReference type="EMBL" id="GJT55788.1"/>
    </source>
</evidence>
<protein>
    <submittedName>
        <fullName evidence="4">Zinc finger, CCHC-type containing LTR copia-type gag-polypeptide</fullName>
    </submittedName>
</protein>
<dbReference type="Proteomes" id="UP001151760">
    <property type="component" value="Unassembled WGS sequence"/>
</dbReference>
<reference evidence="4" key="1">
    <citation type="journal article" date="2022" name="Int. J. Mol. Sci.">
        <title>Draft Genome of Tanacetum Coccineum: Genomic Comparison of Closely Related Tanacetum-Family Plants.</title>
        <authorList>
            <person name="Yamashiro T."/>
            <person name="Shiraishi A."/>
            <person name="Nakayama K."/>
            <person name="Satake H."/>
        </authorList>
    </citation>
    <scope>NUCLEOTIDE SEQUENCE</scope>
</reference>
<organism evidence="4 5">
    <name type="scientific">Tanacetum coccineum</name>
    <dbReference type="NCBI Taxonomy" id="301880"/>
    <lineage>
        <taxon>Eukaryota</taxon>
        <taxon>Viridiplantae</taxon>
        <taxon>Streptophyta</taxon>
        <taxon>Embryophyta</taxon>
        <taxon>Tracheophyta</taxon>
        <taxon>Spermatophyta</taxon>
        <taxon>Magnoliopsida</taxon>
        <taxon>eudicotyledons</taxon>
        <taxon>Gunneridae</taxon>
        <taxon>Pentapetalae</taxon>
        <taxon>asterids</taxon>
        <taxon>campanulids</taxon>
        <taxon>Asterales</taxon>
        <taxon>Asteraceae</taxon>
        <taxon>Asteroideae</taxon>
        <taxon>Anthemideae</taxon>
        <taxon>Anthemidinae</taxon>
        <taxon>Tanacetum</taxon>
    </lineage>
</organism>
<accession>A0ABQ5EYD4</accession>
<gene>
    <name evidence="4" type="ORF">Tco_0990842</name>
</gene>
<dbReference type="PANTHER" id="PTHR47481">
    <property type="match status" value="1"/>
</dbReference>
<dbReference type="InterPro" id="IPR025724">
    <property type="entry name" value="GAG-pre-integrase_dom"/>
</dbReference>
<feature type="domain" description="Retrovirus-related Pol polyprotein from transposon TNT 1-94-like beta-barrel" evidence="3">
    <location>
        <begin position="212"/>
        <end position="285"/>
    </location>
</feature>